<evidence type="ECO:0000256" key="1">
    <source>
        <dbReference type="ARBA" id="ARBA00004117"/>
    </source>
</evidence>
<dbReference type="Pfam" id="PF02049">
    <property type="entry name" value="FliE"/>
    <property type="match status" value="1"/>
</dbReference>
<evidence type="ECO:0000256" key="4">
    <source>
        <dbReference type="HAMAP-Rule" id="MF_00724"/>
    </source>
</evidence>
<comment type="subcellular location">
    <subcellularLocation>
        <location evidence="1 4">Bacterial flagellum basal body</location>
    </subcellularLocation>
</comment>
<protein>
    <recommendedName>
        <fullName evidence="4">Flagellar hook-basal body complex protein FliE</fullName>
    </recommendedName>
</protein>
<organism evidence="5 6">
    <name type="scientific">Hoeflea prorocentri</name>
    <dbReference type="NCBI Taxonomy" id="1922333"/>
    <lineage>
        <taxon>Bacteria</taxon>
        <taxon>Pseudomonadati</taxon>
        <taxon>Pseudomonadota</taxon>
        <taxon>Alphaproteobacteria</taxon>
        <taxon>Hyphomicrobiales</taxon>
        <taxon>Rhizobiaceae</taxon>
        <taxon>Hoeflea</taxon>
    </lineage>
</organism>
<dbReference type="Proteomes" id="UP001151234">
    <property type="component" value="Unassembled WGS sequence"/>
</dbReference>
<dbReference type="GO" id="GO:0005198">
    <property type="term" value="F:structural molecule activity"/>
    <property type="evidence" value="ECO:0007669"/>
    <property type="project" value="InterPro"/>
</dbReference>
<dbReference type="InterPro" id="IPR001624">
    <property type="entry name" value="FliE"/>
</dbReference>
<dbReference type="GO" id="GO:0009425">
    <property type="term" value="C:bacterial-type flagellum basal body"/>
    <property type="evidence" value="ECO:0007669"/>
    <property type="project" value="UniProtKB-SubCell"/>
</dbReference>
<evidence type="ECO:0000256" key="3">
    <source>
        <dbReference type="ARBA" id="ARBA00023143"/>
    </source>
</evidence>
<dbReference type="AlphaFoldDB" id="A0A9X3UJA5"/>
<reference evidence="5" key="1">
    <citation type="submission" date="2022-11" db="EMBL/GenBank/DDBJ databases">
        <title>Draft genome sequence of Hoeflea poritis E7-10 and Hoeflea prorocentri PM5-8, separated from scleractinian coral Porites lutea and marine dinoflagellate.</title>
        <authorList>
            <person name="Zhang G."/>
            <person name="Wei Q."/>
            <person name="Cai L."/>
        </authorList>
    </citation>
    <scope>NUCLEOTIDE SEQUENCE</scope>
    <source>
        <strain evidence="5">PM5-8</strain>
    </source>
</reference>
<proteinExistence type="inferred from homology"/>
<comment type="caution">
    <text evidence="5">The sequence shown here is derived from an EMBL/GenBank/DDBJ whole genome shotgun (WGS) entry which is preliminary data.</text>
</comment>
<evidence type="ECO:0000313" key="5">
    <source>
        <dbReference type="EMBL" id="MDA5400197.1"/>
    </source>
</evidence>
<evidence type="ECO:0000256" key="2">
    <source>
        <dbReference type="ARBA" id="ARBA00009272"/>
    </source>
</evidence>
<keyword evidence="5" id="KW-0966">Cell projection</keyword>
<evidence type="ECO:0000313" key="6">
    <source>
        <dbReference type="Proteomes" id="UP001151234"/>
    </source>
</evidence>
<dbReference type="RefSeq" id="WP_267991622.1">
    <property type="nucleotide sequence ID" value="NZ_JAPJZI010000001.1"/>
</dbReference>
<dbReference type="EMBL" id="JAPJZI010000001">
    <property type="protein sequence ID" value="MDA5400197.1"/>
    <property type="molecule type" value="Genomic_DNA"/>
</dbReference>
<name>A0A9X3UJA5_9HYPH</name>
<keyword evidence="3 4" id="KW-0975">Bacterial flagellum</keyword>
<keyword evidence="5" id="KW-0282">Flagellum</keyword>
<dbReference type="PANTHER" id="PTHR34653:SF1">
    <property type="entry name" value="FLAGELLAR HOOK-BASAL BODY COMPLEX PROTEIN FLIE"/>
    <property type="match status" value="1"/>
</dbReference>
<dbReference type="GO" id="GO:0071973">
    <property type="term" value="P:bacterial-type flagellum-dependent cell motility"/>
    <property type="evidence" value="ECO:0007669"/>
    <property type="project" value="InterPro"/>
</dbReference>
<gene>
    <name evidence="4" type="primary">fliE</name>
    <name evidence="5" type="ORF">OQ273_16580</name>
</gene>
<keyword evidence="6" id="KW-1185">Reference proteome</keyword>
<dbReference type="PANTHER" id="PTHR34653">
    <property type="match status" value="1"/>
</dbReference>
<dbReference type="HAMAP" id="MF_00724">
    <property type="entry name" value="FliE"/>
    <property type="match status" value="1"/>
</dbReference>
<accession>A0A9X3UJA5</accession>
<dbReference type="GO" id="GO:0003774">
    <property type="term" value="F:cytoskeletal motor activity"/>
    <property type="evidence" value="ECO:0007669"/>
    <property type="project" value="InterPro"/>
</dbReference>
<sequence>MIDAVSSAAVTSLTREAGNTAAAASPAVVAPGKATATQESEFASMLSSMVADMTATIRHGEQMSMKGINGEANTKEVVDAVMSAERTLQTALAVRDKIVTAYLEISRMPI</sequence>
<comment type="similarity">
    <text evidence="2 4">Belongs to the FliE family.</text>
</comment>
<keyword evidence="5" id="KW-0969">Cilium</keyword>